<sequence>MFIEGLSNLGEIVKRANKQRLKGEKYKSYLYKWVYYTMLSICRNFTDQNNRLLNFSYEYSDNFLNEREKEEFYDNFLKMEYHDFLKNIPTKDFKILYRFFVDKWSTSKISAAFNMSSQKVNEIIDNVKKMAAIYQEF</sequence>
<evidence type="ECO:0000313" key="1">
    <source>
        <dbReference type="EMBL" id="WGI36870.1"/>
    </source>
</evidence>
<reference evidence="1" key="1">
    <citation type="submission" date="2023-04" db="EMBL/GenBank/DDBJ databases">
        <title>Completed genome of Mycoplasma lagogenitalium type strain 12MS.</title>
        <authorList>
            <person name="Spergser J."/>
        </authorList>
    </citation>
    <scope>NUCLEOTIDE SEQUENCE</scope>
    <source>
        <strain evidence="1">12MS</strain>
    </source>
</reference>
<organism evidence="1 2">
    <name type="scientific">Mesomycoplasma lagogenitalium</name>
    <dbReference type="NCBI Taxonomy" id="171286"/>
    <lineage>
        <taxon>Bacteria</taxon>
        <taxon>Bacillati</taxon>
        <taxon>Mycoplasmatota</taxon>
        <taxon>Mycoplasmoidales</taxon>
        <taxon>Metamycoplasmataceae</taxon>
        <taxon>Mesomycoplasma</taxon>
    </lineage>
</organism>
<keyword evidence="2" id="KW-1185">Reference proteome</keyword>
<dbReference type="RefSeq" id="WP_280102173.1">
    <property type="nucleotide sequence ID" value="NZ_CP122979.1"/>
</dbReference>
<proteinExistence type="predicted"/>
<evidence type="ECO:0008006" key="3">
    <source>
        <dbReference type="Google" id="ProtNLM"/>
    </source>
</evidence>
<name>A0ABY8LVQ5_9BACT</name>
<dbReference type="EMBL" id="CP122979">
    <property type="protein sequence ID" value="WGI36870.1"/>
    <property type="molecule type" value="Genomic_DNA"/>
</dbReference>
<gene>
    <name evidence="1" type="ORF">QEG99_01125</name>
</gene>
<accession>A0ABY8LVQ5</accession>
<protein>
    <recommendedName>
        <fullName evidence="3">Sigma-70 family RNA polymerase sigma factor</fullName>
    </recommendedName>
</protein>
<evidence type="ECO:0000313" key="2">
    <source>
        <dbReference type="Proteomes" id="UP001179842"/>
    </source>
</evidence>
<dbReference type="Proteomes" id="UP001179842">
    <property type="component" value="Chromosome"/>
</dbReference>